<feature type="domain" description="Bacterial type II secretion system protein E" evidence="4">
    <location>
        <begin position="106"/>
        <end position="120"/>
    </location>
</feature>
<dbReference type="InterPro" id="IPR001482">
    <property type="entry name" value="T2SS/T4SS_dom"/>
</dbReference>
<keyword evidence="3" id="KW-0067">ATP-binding</keyword>
<gene>
    <name evidence="5" type="ORF">PGX00_04805</name>
</gene>
<dbReference type="CDD" id="cd01129">
    <property type="entry name" value="PulE-GspE-like"/>
    <property type="match status" value="1"/>
</dbReference>
<protein>
    <submittedName>
        <fullName evidence="5">ATPase, T2SS/T4P/T4SS family</fullName>
    </submittedName>
</protein>
<evidence type="ECO:0000256" key="1">
    <source>
        <dbReference type="ARBA" id="ARBA00006611"/>
    </source>
</evidence>
<name>A0ABT4YNQ4_9VIBR</name>
<evidence type="ECO:0000259" key="4">
    <source>
        <dbReference type="PROSITE" id="PS00662"/>
    </source>
</evidence>
<evidence type="ECO:0000313" key="6">
    <source>
        <dbReference type="Proteomes" id="UP001210678"/>
    </source>
</evidence>
<dbReference type="SMART" id="SM00382">
    <property type="entry name" value="AAA"/>
    <property type="match status" value="1"/>
</dbReference>
<sequence>MGEKVVLRLLKTQSVPLDIMALGLSPTQLDHYLTTIKKPQGLVLVTGPTGSGKTVSLYAALNYLNTPEKNISTAEDPIEINLFGINQVQVNNKTNLNFIATLKALLRQDPDVIMIGEIRDIESAEIVIKAAQTGHLVLSTLHTNSASEAITRLINMGVDKYSLASCLSLVIAQRLARALCPFCKKIDLDNSSQSEPNQKIYKANSEGCSECINGYFGRVGIFEVLKINKTLVKKIEHKSSASVINETAQQTGFTSLYESGKNTLFLGLTSIEELKRTLVF</sequence>
<dbReference type="InterPro" id="IPR003593">
    <property type="entry name" value="AAA+_ATPase"/>
</dbReference>
<organism evidence="5 6">
    <name type="scientific">Vibrio algarum</name>
    <dbReference type="NCBI Taxonomy" id="3020714"/>
    <lineage>
        <taxon>Bacteria</taxon>
        <taxon>Pseudomonadati</taxon>
        <taxon>Pseudomonadota</taxon>
        <taxon>Gammaproteobacteria</taxon>
        <taxon>Vibrionales</taxon>
        <taxon>Vibrionaceae</taxon>
        <taxon>Vibrio</taxon>
    </lineage>
</organism>
<dbReference type="SUPFAM" id="SSF52540">
    <property type="entry name" value="P-loop containing nucleoside triphosphate hydrolases"/>
    <property type="match status" value="1"/>
</dbReference>
<dbReference type="PROSITE" id="PS00662">
    <property type="entry name" value="T2SP_E"/>
    <property type="match status" value="1"/>
</dbReference>
<proteinExistence type="inferred from homology"/>
<evidence type="ECO:0000256" key="2">
    <source>
        <dbReference type="ARBA" id="ARBA00022741"/>
    </source>
</evidence>
<comment type="similarity">
    <text evidence="1">Belongs to the GSP E family.</text>
</comment>
<dbReference type="PANTHER" id="PTHR30258:SF1">
    <property type="entry name" value="PROTEIN TRANSPORT PROTEIN HOFB HOMOLOG"/>
    <property type="match status" value="1"/>
</dbReference>
<dbReference type="Proteomes" id="UP001210678">
    <property type="component" value="Unassembled WGS sequence"/>
</dbReference>
<accession>A0ABT4YNQ4</accession>
<dbReference type="InterPro" id="IPR027417">
    <property type="entry name" value="P-loop_NTPase"/>
</dbReference>
<dbReference type="PANTHER" id="PTHR30258">
    <property type="entry name" value="TYPE II SECRETION SYSTEM PROTEIN GSPE-RELATED"/>
    <property type="match status" value="1"/>
</dbReference>
<dbReference type="Gene3D" id="3.40.50.300">
    <property type="entry name" value="P-loop containing nucleotide triphosphate hydrolases"/>
    <property type="match status" value="1"/>
</dbReference>
<evidence type="ECO:0000313" key="5">
    <source>
        <dbReference type="EMBL" id="MDB1123032.1"/>
    </source>
</evidence>
<evidence type="ECO:0000256" key="3">
    <source>
        <dbReference type="ARBA" id="ARBA00022840"/>
    </source>
</evidence>
<keyword evidence="6" id="KW-1185">Reference proteome</keyword>
<dbReference type="EMBL" id="JAQLOI010000001">
    <property type="protein sequence ID" value="MDB1123032.1"/>
    <property type="molecule type" value="Genomic_DNA"/>
</dbReference>
<comment type="caution">
    <text evidence="5">The sequence shown here is derived from an EMBL/GenBank/DDBJ whole genome shotgun (WGS) entry which is preliminary data.</text>
</comment>
<dbReference type="Pfam" id="PF00437">
    <property type="entry name" value="T2SSE"/>
    <property type="match status" value="1"/>
</dbReference>
<reference evidence="5 6" key="1">
    <citation type="submission" date="2023-01" db="EMBL/GenBank/DDBJ databases">
        <title>Vibrio sp. KJ40-1 sp.nov, isolated from marine algae.</title>
        <authorList>
            <person name="Butt M."/>
            <person name="Kim J.M.J."/>
            <person name="Jeon C.O.C."/>
        </authorList>
    </citation>
    <scope>NUCLEOTIDE SEQUENCE [LARGE SCALE GENOMIC DNA]</scope>
    <source>
        <strain evidence="5 6">KJ40-1</strain>
    </source>
</reference>
<keyword evidence="2" id="KW-0547">Nucleotide-binding</keyword>